<dbReference type="SUPFAM" id="SSF53098">
    <property type="entry name" value="Ribonuclease H-like"/>
    <property type="match status" value="1"/>
</dbReference>
<dbReference type="InterPro" id="IPR012337">
    <property type="entry name" value="RNaseH-like_sf"/>
</dbReference>
<organism evidence="4 5">
    <name type="scientific">Coptotermes formosanus</name>
    <name type="common">Formosan subterranean termite</name>
    <dbReference type="NCBI Taxonomy" id="36987"/>
    <lineage>
        <taxon>Eukaryota</taxon>
        <taxon>Metazoa</taxon>
        <taxon>Ecdysozoa</taxon>
        <taxon>Arthropoda</taxon>
        <taxon>Hexapoda</taxon>
        <taxon>Insecta</taxon>
        <taxon>Pterygota</taxon>
        <taxon>Neoptera</taxon>
        <taxon>Polyneoptera</taxon>
        <taxon>Dictyoptera</taxon>
        <taxon>Blattodea</taxon>
        <taxon>Blattoidea</taxon>
        <taxon>Termitoidae</taxon>
        <taxon>Rhinotermitidae</taxon>
        <taxon>Coptotermes</taxon>
    </lineage>
</organism>
<feature type="compositionally biased region" description="Polar residues" evidence="2">
    <location>
        <begin position="656"/>
        <end position="675"/>
    </location>
</feature>
<dbReference type="SUPFAM" id="SSF82708">
    <property type="entry name" value="R3H domain"/>
    <property type="match status" value="1"/>
</dbReference>
<dbReference type="Pfam" id="PF04857">
    <property type="entry name" value="CAF1"/>
    <property type="match status" value="1"/>
</dbReference>
<gene>
    <name evidence="4" type="ORF">Cfor_10176</name>
</gene>
<feature type="domain" description="Poly(A)-specific ribonuclease RNA-binding" evidence="3">
    <location>
        <begin position="462"/>
        <end position="538"/>
    </location>
</feature>
<dbReference type="InParanoid" id="A0A6L2PJI1"/>
<dbReference type="SUPFAM" id="SSF54928">
    <property type="entry name" value="RNA-binding domain, RBD"/>
    <property type="match status" value="1"/>
</dbReference>
<keyword evidence="5" id="KW-1185">Reference proteome</keyword>
<dbReference type="InterPro" id="IPR036867">
    <property type="entry name" value="R3H_dom_sf"/>
</dbReference>
<accession>A0A6L2PJI1</accession>
<dbReference type="CDD" id="cd02637">
    <property type="entry name" value="R3H_PARN"/>
    <property type="match status" value="1"/>
</dbReference>
<name>A0A6L2PJI1_COPFO</name>
<dbReference type="GO" id="GO:0003723">
    <property type="term" value="F:RNA binding"/>
    <property type="evidence" value="ECO:0007669"/>
    <property type="project" value="InterPro"/>
</dbReference>
<feature type="region of interest" description="Disordered" evidence="2">
    <location>
        <begin position="637"/>
        <end position="689"/>
    </location>
</feature>
<evidence type="ECO:0000313" key="4">
    <source>
        <dbReference type="EMBL" id="GFG30197.1"/>
    </source>
</evidence>
<dbReference type="InterPro" id="IPR012677">
    <property type="entry name" value="Nucleotide-bd_a/b_plait_sf"/>
</dbReference>
<dbReference type="CDD" id="cd12428">
    <property type="entry name" value="RRM_PARN"/>
    <property type="match status" value="1"/>
</dbReference>
<dbReference type="InterPro" id="IPR034042">
    <property type="entry name" value="PARN_R3H"/>
</dbReference>
<dbReference type="InterPro" id="IPR036397">
    <property type="entry name" value="RNaseH_sf"/>
</dbReference>
<dbReference type="GO" id="GO:1990431">
    <property type="term" value="P:priRNA 3'-end processing"/>
    <property type="evidence" value="ECO:0007669"/>
    <property type="project" value="TreeGrafter"/>
</dbReference>
<evidence type="ECO:0000256" key="1">
    <source>
        <dbReference type="ARBA" id="ARBA00008372"/>
    </source>
</evidence>
<dbReference type="GO" id="GO:1990432">
    <property type="term" value="P:siRNA 3'-end processing"/>
    <property type="evidence" value="ECO:0007669"/>
    <property type="project" value="TreeGrafter"/>
</dbReference>
<dbReference type="GO" id="GO:0000289">
    <property type="term" value="P:nuclear-transcribed mRNA poly(A) tail shortening"/>
    <property type="evidence" value="ECO:0007669"/>
    <property type="project" value="TreeGrafter"/>
</dbReference>
<dbReference type="Gene3D" id="3.30.420.10">
    <property type="entry name" value="Ribonuclease H-like superfamily/Ribonuclease H"/>
    <property type="match status" value="2"/>
</dbReference>
<dbReference type="InterPro" id="IPR014789">
    <property type="entry name" value="PolyA-riboNase_RNA-binding"/>
</dbReference>
<dbReference type="InterPro" id="IPR051181">
    <property type="entry name" value="CAF1_poly(A)_ribonucleases"/>
</dbReference>
<reference evidence="5" key="1">
    <citation type="submission" date="2020-01" db="EMBL/GenBank/DDBJ databases">
        <title>Draft genome sequence of the Termite Coptotermes fromosanus.</title>
        <authorList>
            <person name="Itakura S."/>
            <person name="Yosikawa Y."/>
            <person name="Umezawa K."/>
        </authorList>
    </citation>
    <scope>NUCLEOTIDE SEQUENCE [LARGE SCALE GENOMIC DNA]</scope>
</reference>
<dbReference type="PANTHER" id="PTHR15092:SF44">
    <property type="entry name" value="POLY(A)-SPECIFIC RIBONUCLEASE PARN"/>
    <property type="match status" value="1"/>
</dbReference>
<comment type="similarity">
    <text evidence="1">Belongs to the CAF1 family.</text>
</comment>
<dbReference type="PANTHER" id="PTHR15092">
    <property type="entry name" value="POLY A -SPECIFIC RIBONUCLEASE/TARGET OF EGR1, MEMBER 1"/>
    <property type="match status" value="1"/>
</dbReference>
<dbReference type="InterPro" id="IPR035979">
    <property type="entry name" value="RBD_domain_sf"/>
</dbReference>
<dbReference type="OrthoDB" id="1432093at2759"/>
<evidence type="ECO:0000256" key="2">
    <source>
        <dbReference type="SAM" id="MobiDB-lite"/>
    </source>
</evidence>
<dbReference type="Proteomes" id="UP000502823">
    <property type="component" value="Unassembled WGS sequence"/>
</dbReference>
<feature type="compositionally biased region" description="Polar residues" evidence="2">
    <location>
        <begin position="637"/>
        <end position="646"/>
    </location>
</feature>
<dbReference type="InterPro" id="IPR006941">
    <property type="entry name" value="RNase_CAF1"/>
</dbReference>
<dbReference type="Gene3D" id="3.30.70.330">
    <property type="match status" value="1"/>
</dbReference>
<dbReference type="Pfam" id="PF08675">
    <property type="entry name" value="RNA_bind"/>
    <property type="match status" value="1"/>
</dbReference>
<dbReference type="GO" id="GO:0005737">
    <property type="term" value="C:cytoplasm"/>
    <property type="evidence" value="ECO:0007669"/>
    <property type="project" value="InterPro"/>
</dbReference>
<dbReference type="GO" id="GO:0005634">
    <property type="term" value="C:nucleus"/>
    <property type="evidence" value="ECO:0007669"/>
    <property type="project" value="InterPro"/>
</dbReference>
<sequence>MDLFKERKQNVFSKDRIISSLSGITCADFREVMLELERAIPAAQFFAIDGEFTGLQAGQDINAFDTPSQYYTKIRSGAMDFLLVQFGLCAFSYDEENDKYMHRAYNFYIFPKPHVRSLPDPRFLCQASSIEFLASQGFDFNKLFKEGISYITQPEEQKLRENLEEKHKSKSCNSTENSSPGNEENSQSIPIPDEYRPTIEDICSRIETFLAASEPEELVLDRCNAFVRKLVFQTVGQRFDSSALQVESRVLENRNRVLVVTRGGSIEERKKKEQEKRDKEFQDLEDAVGFSQVLRKISESGKLVIGHNMLLDVCHIINQCYFPLPEDYSEFKEMVNCVFPKLLDTKYMSSLPLFKDQISSNILDHLYKTLSEEPFKMCKTECEEEGRGYTTLGDKYHEAAYDAYITGLCFISMANHLGSLQNPGVYPVLPSSPLLDSCLNRQDIFMLFLVRVQDSPYINLVGKDPAVPRDHVFFVTFPKEWKAYDITQLFSPFGPVFIAWLSDTTAYVALYHRNQAALVQKTLKSSDTYTVMSYSECQQLKCGKIVCRCAQSGGKSLCLSCIRKRTSSKQVLPSSPTTISVRKRQLTEIVQEESEGQTSVAKRKRSLSFGDKTSYSNRVIDPIPEEQDVDTVLGHSEQATMSQGHSTSDRKRRTKPSNGTDLEKTSCSTSDNSRISTKHKQFEENDVWD</sequence>
<dbReference type="GO" id="GO:0004535">
    <property type="term" value="F:poly(A)-specific ribonuclease activity"/>
    <property type="evidence" value="ECO:0007669"/>
    <property type="project" value="InterPro"/>
</dbReference>
<feature type="region of interest" description="Disordered" evidence="2">
    <location>
        <begin position="161"/>
        <end position="194"/>
    </location>
</feature>
<dbReference type="GO" id="GO:0046872">
    <property type="term" value="F:metal ion binding"/>
    <property type="evidence" value="ECO:0007669"/>
    <property type="project" value="InterPro"/>
</dbReference>
<dbReference type="EMBL" id="BLKM01000200">
    <property type="protein sequence ID" value="GFG30197.1"/>
    <property type="molecule type" value="Genomic_DNA"/>
</dbReference>
<evidence type="ECO:0000313" key="5">
    <source>
        <dbReference type="Proteomes" id="UP000502823"/>
    </source>
</evidence>
<dbReference type="AlphaFoldDB" id="A0A6L2PJI1"/>
<protein>
    <recommendedName>
        <fullName evidence="3">Poly(A)-specific ribonuclease RNA-binding domain-containing protein</fullName>
    </recommendedName>
</protein>
<dbReference type="FunFam" id="3.30.420.10:FF:000035">
    <property type="entry name" value="Poly(A)-specific ribonuclease PARN"/>
    <property type="match status" value="1"/>
</dbReference>
<comment type="caution">
    <text evidence="4">The sequence shown here is derived from an EMBL/GenBank/DDBJ whole genome shotgun (WGS) entry which is preliminary data.</text>
</comment>
<proteinExistence type="inferred from homology"/>
<feature type="compositionally biased region" description="Polar residues" evidence="2">
    <location>
        <begin position="171"/>
        <end position="189"/>
    </location>
</feature>
<evidence type="ECO:0000259" key="3">
    <source>
        <dbReference type="Pfam" id="PF08675"/>
    </source>
</evidence>